<sequence>MPARRACIRLRGAARGPDAALHRRRPPREPRRNARPTARSARSDPGTWFDVAQACAAPPPLRADVGRLAQAIGVPPDARLPHFVNPHRRIAMALDPRDFIVHDISRFPMCVFRERAATHGYAPQWEQEIDALMRRGAPFVVVYVSLDADEHHDDRRHRAMWLKRNKAALAAVCKALISVEPDAERRAAAVEQGRTAVSAFGIPHAAVASLGEAAALAARLAGADDQNGASGGGAAALRT</sequence>
<evidence type="ECO:0008006" key="4">
    <source>
        <dbReference type="Google" id="ProtNLM"/>
    </source>
</evidence>
<organism evidence="2 3">
    <name type="scientific">Burkholderia thailandensis (strain ATCC 700388 / DSM 13276 / CCUG 48851 / CIP 106301 / E264)</name>
    <dbReference type="NCBI Taxonomy" id="271848"/>
    <lineage>
        <taxon>Bacteria</taxon>
        <taxon>Pseudomonadati</taxon>
        <taxon>Pseudomonadota</taxon>
        <taxon>Betaproteobacteria</taxon>
        <taxon>Burkholderiales</taxon>
        <taxon>Burkholderiaceae</taxon>
        <taxon>Burkholderia</taxon>
        <taxon>pseudomallei group</taxon>
    </lineage>
</organism>
<reference evidence="2 3" key="1">
    <citation type="journal article" date="2005" name="BMC Genomics">
        <title>Bacterial genome adaptation to niches: divergence of the potential virulence genes in three Burkholderia species of different survival strategies.</title>
        <authorList>
            <person name="Kim H.S."/>
            <person name="Schell M.A."/>
            <person name="Yu Y."/>
            <person name="Ulrich R.L."/>
            <person name="Sarria S.H."/>
            <person name="Nierman W.C."/>
            <person name="DeShazer D."/>
        </authorList>
    </citation>
    <scope>NUCLEOTIDE SEQUENCE [LARGE SCALE GENOMIC DNA]</scope>
    <source>
        <strain evidence="3">ATCC 700388 / DSM 13276 / CCUG 48851 / CIP 106301 / E264</strain>
    </source>
</reference>
<protein>
    <recommendedName>
        <fullName evidence="4">ATP--cob(I)alamin adenosyltransferase</fullName>
    </recommendedName>
</protein>
<evidence type="ECO:0000256" key="1">
    <source>
        <dbReference type="SAM" id="MobiDB-lite"/>
    </source>
</evidence>
<accession>Q2T313</accession>
<dbReference type="Proteomes" id="UP000001930">
    <property type="component" value="Chromosome II"/>
</dbReference>
<dbReference type="AlphaFoldDB" id="Q2T313"/>
<evidence type="ECO:0000313" key="2">
    <source>
        <dbReference type="EMBL" id="ABC35404.1"/>
    </source>
</evidence>
<feature type="region of interest" description="Disordered" evidence="1">
    <location>
        <begin position="13"/>
        <end position="45"/>
    </location>
</feature>
<dbReference type="EMBL" id="CP000085">
    <property type="protein sequence ID" value="ABC35404.1"/>
    <property type="molecule type" value="Genomic_DNA"/>
</dbReference>
<name>Q2T313_BURTA</name>
<proteinExistence type="predicted"/>
<keyword evidence="3" id="KW-1185">Reference proteome</keyword>
<gene>
    <name evidence="2" type="ordered locus">BTH_II2248</name>
</gene>
<evidence type="ECO:0000313" key="3">
    <source>
        <dbReference type="Proteomes" id="UP000001930"/>
    </source>
</evidence>
<dbReference type="HOGENOM" id="CLU_1159402_0_0_4"/>
<dbReference type="KEGG" id="bte:BTH_II2248"/>